<keyword evidence="1" id="KW-0472">Membrane</keyword>
<evidence type="ECO:0000256" key="1">
    <source>
        <dbReference type="SAM" id="Phobius"/>
    </source>
</evidence>
<keyword evidence="1" id="KW-0812">Transmembrane</keyword>
<protein>
    <recommendedName>
        <fullName evidence="4">DUF3784 domain-containing protein</fullName>
    </recommendedName>
</protein>
<evidence type="ECO:0000313" key="2">
    <source>
        <dbReference type="EMBL" id="MCF2947056.1"/>
    </source>
</evidence>
<feature type="transmembrane region" description="Helical" evidence="1">
    <location>
        <begin position="78"/>
        <end position="97"/>
    </location>
</feature>
<comment type="caution">
    <text evidence="2">The sequence shown here is derived from an EMBL/GenBank/DDBJ whole genome shotgun (WGS) entry which is preliminary data.</text>
</comment>
<dbReference type="Proteomes" id="UP001521137">
    <property type="component" value="Unassembled WGS sequence"/>
</dbReference>
<keyword evidence="1" id="KW-1133">Transmembrane helix</keyword>
<gene>
    <name evidence="2" type="ORF">L0668_02985</name>
</gene>
<keyword evidence="3" id="KW-1185">Reference proteome</keyword>
<evidence type="ECO:0000313" key="3">
    <source>
        <dbReference type="Proteomes" id="UP001521137"/>
    </source>
</evidence>
<evidence type="ECO:0008006" key="4">
    <source>
        <dbReference type="Google" id="ProtNLM"/>
    </source>
</evidence>
<proteinExistence type="predicted"/>
<name>A0ABS9D2B7_9ALTE</name>
<organism evidence="2 3">
    <name type="scientific">Paraglaciecola algarum</name>
    <dbReference type="NCBI Taxonomy" id="3050085"/>
    <lineage>
        <taxon>Bacteria</taxon>
        <taxon>Pseudomonadati</taxon>
        <taxon>Pseudomonadota</taxon>
        <taxon>Gammaproteobacteria</taxon>
        <taxon>Alteromonadales</taxon>
        <taxon>Alteromonadaceae</taxon>
        <taxon>Paraglaciecola</taxon>
    </lineage>
</organism>
<accession>A0ABS9D2B7</accession>
<feature type="transmembrane region" description="Helical" evidence="1">
    <location>
        <begin position="49"/>
        <end position="72"/>
    </location>
</feature>
<feature type="transmembrane region" description="Helical" evidence="1">
    <location>
        <begin position="6"/>
        <end position="28"/>
    </location>
</feature>
<dbReference type="RefSeq" id="WP_235310568.1">
    <property type="nucleotide sequence ID" value="NZ_JAKGAS010000001.1"/>
</dbReference>
<sequence>MNDLFFIALLTAILGGLPLIFVGYQIAINNKRHWINGADQSVMSNPEGFGKYVGYSILVTGLLILLVSSLLYAQVFGYLGFGVAIMIISLLPLPCFFKAKQKYS</sequence>
<dbReference type="EMBL" id="JAKGAS010000001">
    <property type="protein sequence ID" value="MCF2947056.1"/>
    <property type="molecule type" value="Genomic_DNA"/>
</dbReference>
<reference evidence="2 3" key="1">
    <citation type="submission" date="2022-01" db="EMBL/GenBank/DDBJ databases">
        <title>Paraglaciecola sp. G1-23.</title>
        <authorList>
            <person name="Jin M.S."/>
            <person name="Han D.M."/>
            <person name="Kim H.M."/>
            <person name="Jeon C.O."/>
        </authorList>
    </citation>
    <scope>NUCLEOTIDE SEQUENCE [LARGE SCALE GENOMIC DNA]</scope>
    <source>
        <strain evidence="2 3">G1-23</strain>
    </source>
</reference>